<evidence type="ECO:0000313" key="2">
    <source>
        <dbReference type="Proteomes" id="UP000198211"/>
    </source>
</evidence>
<comment type="caution">
    <text evidence="1">The sequence shown here is derived from an EMBL/GenBank/DDBJ whole genome shotgun (WGS) entry which is preliminary data.</text>
</comment>
<proteinExistence type="predicted"/>
<dbReference type="Proteomes" id="UP000198211">
    <property type="component" value="Unassembled WGS sequence"/>
</dbReference>
<dbReference type="GO" id="GO:0003677">
    <property type="term" value="F:DNA binding"/>
    <property type="evidence" value="ECO:0007669"/>
    <property type="project" value="InterPro"/>
</dbReference>
<protein>
    <submittedName>
        <fullName evidence="1">Uncharacterized protein</fullName>
    </submittedName>
</protein>
<sequence length="310" mass="33851">FVKKAAVCTKESLKKMTSYLYSTASCGSDYQDAALLCLLWYLFGRTSVLTFVRKQQLSIGAGEVFFIRFIRVKISDEQALSLFSDGDPSTCPLLTLALVLITQESPCAALLNHLPVKLKDVPGELTESNPIMDLLDDSSTLGSSQAPSTNYSTSVKPVAGILALVNSLLDRVAGPAGVEDALTSHSFRRGSAQHANAGSELTPQWIFDREAWNLTTTNKVFAYVFKSPKEHHQVANVLSRMFPRQAAVLPSLGNFDSVTQEQIREVSRKLLNASHGLANKAFNLSSAVIDVLTATIIHHYPSLIKFNAEM</sequence>
<reference evidence="2" key="1">
    <citation type="submission" date="2017-03" db="EMBL/GenBank/DDBJ databases">
        <title>Phytopthora megakarya and P. palmivora, two closely related causual agents of cacao black pod achieved similar genome size and gene model numbers by different mechanisms.</title>
        <authorList>
            <person name="Ali S."/>
            <person name="Shao J."/>
            <person name="Larry D.J."/>
            <person name="Kronmiller B."/>
            <person name="Shen D."/>
            <person name="Strem M.D."/>
            <person name="Melnick R.L."/>
            <person name="Guiltinan M.J."/>
            <person name="Tyler B.M."/>
            <person name="Meinhardt L.W."/>
            <person name="Bailey B.A."/>
        </authorList>
    </citation>
    <scope>NUCLEOTIDE SEQUENCE [LARGE SCALE GENOMIC DNA]</scope>
    <source>
        <strain evidence="2">zdho120</strain>
    </source>
</reference>
<dbReference type="EMBL" id="NBNE01022641">
    <property type="protein sequence ID" value="OWY90543.1"/>
    <property type="molecule type" value="Genomic_DNA"/>
</dbReference>
<dbReference type="Gene3D" id="1.10.443.10">
    <property type="entry name" value="Intergrase catalytic core"/>
    <property type="match status" value="1"/>
</dbReference>
<gene>
    <name evidence="1" type="ORF">PHMEG_00041283</name>
</gene>
<dbReference type="OrthoDB" id="113189at2759"/>
<name>A0A225UC13_9STRA</name>
<feature type="non-terminal residue" evidence="1">
    <location>
        <position position="1"/>
    </location>
</feature>
<dbReference type="GO" id="GO:0006310">
    <property type="term" value="P:DNA recombination"/>
    <property type="evidence" value="ECO:0007669"/>
    <property type="project" value="InterPro"/>
</dbReference>
<dbReference type="AlphaFoldDB" id="A0A225UC13"/>
<dbReference type="GO" id="GO:0015074">
    <property type="term" value="P:DNA integration"/>
    <property type="evidence" value="ECO:0007669"/>
    <property type="project" value="InterPro"/>
</dbReference>
<accession>A0A225UC13</accession>
<dbReference type="InterPro" id="IPR013762">
    <property type="entry name" value="Integrase-like_cat_sf"/>
</dbReference>
<keyword evidence="2" id="KW-1185">Reference proteome</keyword>
<evidence type="ECO:0000313" key="1">
    <source>
        <dbReference type="EMBL" id="OWY90543.1"/>
    </source>
</evidence>
<dbReference type="STRING" id="4795.A0A225UC13"/>
<organism evidence="1 2">
    <name type="scientific">Phytophthora megakarya</name>
    <dbReference type="NCBI Taxonomy" id="4795"/>
    <lineage>
        <taxon>Eukaryota</taxon>
        <taxon>Sar</taxon>
        <taxon>Stramenopiles</taxon>
        <taxon>Oomycota</taxon>
        <taxon>Peronosporomycetes</taxon>
        <taxon>Peronosporales</taxon>
        <taxon>Peronosporaceae</taxon>
        <taxon>Phytophthora</taxon>
    </lineage>
</organism>